<keyword evidence="1" id="KW-1133">Transmembrane helix</keyword>
<sequence>MTTTDLATGSHNANDDALRGVLWAPVLLFLAGCFAAFHWSGFRHVDVNWAGYGGMAAILLSAYLVTKGLRIRFVQLFINCWSQNLVVAIAATMLTYAAATVGRPLMDDQLLRADQLIGYDWRAYAGFFAGSGTMVRIVSEFYNSIFYLPNVVILALAIKKDVKTLEKFILAAIISLLLTIGIFALVPATTAWTHLHLSDTEISSFRNLPLSSDGWIDELIRIREGSLRSLRNFQGKGLIAFPSFHCAAALILIWASWNILWLRIPMTLVNLGMILATPIVGGHYVTDLIGGLVITIVSVILAGWLHTWMLRHVAVVRRGAWAMIPAVQRAEPRAEVR</sequence>
<keyword evidence="1" id="KW-0812">Transmembrane</keyword>
<evidence type="ECO:0000259" key="2">
    <source>
        <dbReference type="Pfam" id="PF14378"/>
    </source>
</evidence>
<dbReference type="AlphaFoldDB" id="A0A1G7PAD8"/>
<feature type="transmembrane region" description="Helical" evidence="1">
    <location>
        <begin position="238"/>
        <end position="260"/>
    </location>
</feature>
<dbReference type="RefSeq" id="WP_229160003.1">
    <property type="nucleotide sequence ID" value="NZ_JACMYN010000123.1"/>
</dbReference>
<evidence type="ECO:0000313" key="3">
    <source>
        <dbReference type="EMBL" id="SDF83276.1"/>
    </source>
</evidence>
<feature type="transmembrane region" description="Helical" evidence="1">
    <location>
        <begin position="77"/>
        <end position="99"/>
    </location>
</feature>
<protein>
    <submittedName>
        <fullName evidence="3">PAP2 superfamily protein</fullName>
    </submittedName>
</protein>
<dbReference type="Pfam" id="PF14378">
    <property type="entry name" value="PAP2_3"/>
    <property type="match status" value="1"/>
</dbReference>
<keyword evidence="1" id="KW-0472">Membrane</keyword>
<dbReference type="EMBL" id="FMZW01000077">
    <property type="protein sequence ID" value="SDF83276.1"/>
    <property type="molecule type" value="Genomic_DNA"/>
</dbReference>
<dbReference type="Proteomes" id="UP000199245">
    <property type="component" value="Unassembled WGS sequence"/>
</dbReference>
<feature type="domain" description="Inositolphosphotransferase Aur1/Ipt1" evidence="2">
    <location>
        <begin position="109"/>
        <end position="300"/>
    </location>
</feature>
<name>A0A1G7PAD8_9BRAD</name>
<feature type="transmembrane region" description="Helical" evidence="1">
    <location>
        <begin position="267"/>
        <end position="285"/>
    </location>
</feature>
<feature type="transmembrane region" description="Helical" evidence="1">
    <location>
        <begin position="47"/>
        <end position="65"/>
    </location>
</feature>
<dbReference type="InterPro" id="IPR026841">
    <property type="entry name" value="Aur1/Ipt1"/>
</dbReference>
<feature type="transmembrane region" description="Helical" evidence="1">
    <location>
        <begin position="291"/>
        <end position="310"/>
    </location>
</feature>
<dbReference type="GO" id="GO:0016020">
    <property type="term" value="C:membrane"/>
    <property type="evidence" value="ECO:0007669"/>
    <property type="project" value="UniProtKB-SubCell"/>
</dbReference>
<feature type="transmembrane region" description="Helical" evidence="1">
    <location>
        <begin position="170"/>
        <end position="192"/>
    </location>
</feature>
<reference evidence="3 4" key="1">
    <citation type="submission" date="2016-10" db="EMBL/GenBank/DDBJ databases">
        <authorList>
            <person name="de Groot N.N."/>
        </authorList>
    </citation>
    <scope>NUCLEOTIDE SEQUENCE [LARGE SCALE GENOMIC DNA]</scope>
    <source>
        <strain evidence="3 4">R5</strain>
    </source>
</reference>
<accession>A0A1G7PAD8</accession>
<evidence type="ECO:0000313" key="4">
    <source>
        <dbReference type="Proteomes" id="UP000199245"/>
    </source>
</evidence>
<organism evidence="3 4">
    <name type="scientific">Bradyrhizobium brasilense</name>
    <dbReference type="NCBI Taxonomy" id="1419277"/>
    <lineage>
        <taxon>Bacteria</taxon>
        <taxon>Pseudomonadati</taxon>
        <taxon>Pseudomonadota</taxon>
        <taxon>Alphaproteobacteria</taxon>
        <taxon>Hyphomicrobiales</taxon>
        <taxon>Nitrobacteraceae</taxon>
        <taxon>Bradyrhizobium</taxon>
    </lineage>
</organism>
<gene>
    <name evidence="3" type="ORF">SAMN05216337_107715</name>
</gene>
<proteinExistence type="predicted"/>
<feature type="transmembrane region" description="Helical" evidence="1">
    <location>
        <begin position="21"/>
        <end position="41"/>
    </location>
</feature>
<feature type="transmembrane region" description="Helical" evidence="1">
    <location>
        <begin position="141"/>
        <end position="158"/>
    </location>
</feature>
<evidence type="ECO:0000256" key="1">
    <source>
        <dbReference type="SAM" id="Phobius"/>
    </source>
</evidence>